<dbReference type="Proteomes" id="UP000464577">
    <property type="component" value="Chromosome"/>
</dbReference>
<dbReference type="EMBL" id="CP045997">
    <property type="protein sequence ID" value="QHW01038.1"/>
    <property type="molecule type" value="Genomic_DNA"/>
</dbReference>
<dbReference type="AlphaFoldDB" id="A0A6P1WAF7"/>
<evidence type="ECO:0000313" key="1">
    <source>
        <dbReference type="EMBL" id="QHW01038.1"/>
    </source>
</evidence>
<protein>
    <submittedName>
        <fullName evidence="1">Uncharacterized protein</fullName>
    </submittedName>
</protein>
<dbReference type="RefSeq" id="WP_162391431.1">
    <property type="nucleotide sequence ID" value="NZ_CP045997.1"/>
</dbReference>
<gene>
    <name evidence="1" type="ORF">GJR95_41075</name>
</gene>
<proteinExistence type="predicted"/>
<name>A0A6P1WAF7_9BACT</name>
<reference evidence="1 2" key="1">
    <citation type="submission" date="2019-11" db="EMBL/GenBank/DDBJ databases">
        <title>Spirosoma endbachense sp. nov., isolated from a natural salt meadow.</title>
        <authorList>
            <person name="Rojas J."/>
            <person name="Ambika Manirajan B."/>
            <person name="Ratering S."/>
            <person name="Suarez C."/>
            <person name="Geissler-Plaum R."/>
            <person name="Schnell S."/>
        </authorList>
    </citation>
    <scope>NUCLEOTIDE SEQUENCE [LARGE SCALE GENOMIC DNA]</scope>
    <source>
        <strain evidence="1 2">I-24</strain>
    </source>
</reference>
<dbReference type="KEGG" id="senf:GJR95_41075"/>
<accession>A0A6P1WAF7</accession>
<keyword evidence="2" id="KW-1185">Reference proteome</keyword>
<evidence type="ECO:0000313" key="2">
    <source>
        <dbReference type="Proteomes" id="UP000464577"/>
    </source>
</evidence>
<organism evidence="1 2">
    <name type="scientific">Spirosoma endbachense</name>
    <dbReference type="NCBI Taxonomy" id="2666025"/>
    <lineage>
        <taxon>Bacteria</taxon>
        <taxon>Pseudomonadati</taxon>
        <taxon>Bacteroidota</taxon>
        <taxon>Cytophagia</taxon>
        <taxon>Cytophagales</taxon>
        <taxon>Cytophagaceae</taxon>
        <taxon>Spirosoma</taxon>
    </lineage>
</organism>
<sequence>MGLSIVGGCTPPYKPDYDSGFGQLIYVNKCNQQLVYLVDLAGFHTYQSGLTYSDTLTLHGTKYTHVIRLDSSQATFLSKRSALDKVSIDFRPLARQALPSCAVVPRASIQTVQVLSIGNTDYQ</sequence>